<dbReference type="PANTHER" id="PTHR13271">
    <property type="entry name" value="UNCHARACTERIZED PUTATIVE METHYLTRANSFERASE"/>
    <property type="match status" value="1"/>
</dbReference>
<dbReference type="PANTHER" id="PTHR13271:SF137">
    <property type="entry name" value="SET DOMAIN-CONTAINING PROTEIN"/>
    <property type="match status" value="1"/>
</dbReference>
<dbReference type="OrthoDB" id="341421at2759"/>
<dbReference type="AlphaFoldDB" id="A0A0N1I059"/>
<dbReference type="OMA" id="AWAELYV"/>
<sequence>MSAASTATTLQHLLEAEGAVIHAALQARALPSMGGGVGMILTKRLPPGSTLAQLPFRSMITAQKARFNLAMAEVALELREEKCVRAAGAQGGPCASVAEDDPFPVVSFTSRVWPESEFESRVRSQNLRSAITVKVEELKGALDSTETIVCYILLMAALHGRWQVGETSSRTRDTARDDEQASESTTQSHPTVLRYTHENRWMRTWIHALPMQYDNLLELAPQQSNAPAALDDDTASSAVGHSLPLLSTSSSSPVPLLPLKTSYTTSPEWLHSYVSLARFRASTMREQRLIEQRYHKCCAALRCLRNMPIGEEVDVSVTAQTTLAEEPEGDARRDGQLEQTRTASPSCHAQHGEGSHASLWAHHRSEGASRPSLCTLGHFLWAFNTLMSRGFFFPEETWALMPFVDYFNYALDSNGTMFPQQDDPHDASSISSRSLSKVSPAPMPTAAPRRQAHRTGLRSARVGRDVIPLANYISYKFQLMRPVYAAGEQVMLHYGAYSDMELLMWYGFTLRPSLLPTSCVSSEVIETCDEACDDVMPLPPGLADADRDQVLLHTARALRVLLPQVVCADTRVAYYRQHIQRPGAFAAQRTSNEEQPSRTVQDEIDEDNYNSWTTALQRAYSLPLSPLADAEGNYPPVVRGQLWIDALLLSFAQTPPLEASCSDAPSASHAAACGADAWMRQWIAQRWPQFAETAFPRVAKDCGFGVLGLSPLLHAAITSSFWVPSQQEEMDKAEQMHLVRGIAWAELYVNAKAVSLVKPEVPRAPTGAAVSAAAAAFAQIVSVDQWALLAFLALGISDAALEEYVAYESEVG</sequence>
<accession>A0A0N1I059</accession>
<dbReference type="SUPFAM" id="SSF82199">
    <property type="entry name" value="SET domain"/>
    <property type="match status" value="1"/>
</dbReference>
<dbReference type="InterPro" id="IPR046341">
    <property type="entry name" value="SET_dom_sf"/>
</dbReference>
<gene>
    <name evidence="2" type="ORF">ABL78_2971</name>
</gene>
<keyword evidence="3" id="KW-1185">Reference proteome</keyword>
<dbReference type="VEuPathDB" id="TriTrypDB:Lsey_0068_0080"/>
<dbReference type="Gene3D" id="3.90.1410.10">
    <property type="entry name" value="set domain protein methyltransferase, domain 1"/>
    <property type="match status" value="1"/>
</dbReference>
<feature type="region of interest" description="Disordered" evidence="1">
    <location>
        <begin position="418"/>
        <end position="457"/>
    </location>
</feature>
<feature type="compositionally biased region" description="Basic and acidic residues" evidence="1">
    <location>
        <begin position="169"/>
        <end position="179"/>
    </location>
</feature>
<dbReference type="Proteomes" id="UP000038009">
    <property type="component" value="Unassembled WGS sequence"/>
</dbReference>
<reference evidence="2 3" key="1">
    <citation type="journal article" date="2015" name="PLoS Pathog.">
        <title>Leptomonas seymouri: Adaptations to the Dixenous Life Cycle Analyzed by Genome Sequencing, Transcriptome Profiling and Co-infection with Leishmania donovani.</title>
        <authorList>
            <person name="Kraeva N."/>
            <person name="Butenko A."/>
            <person name="Hlavacova J."/>
            <person name="Kostygov A."/>
            <person name="Myskova J."/>
            <person name="Grybchuk D."/>
            <person name="Lestinova T."/>
            <person name="Votypka J."/>
            <person name="Volf P."/>
            <person name="Opperdoes F."/>
            <person name="Flegontov P."/>
            <person name="Lukes J."/>
            <person name="Yurchenko V."/>
        </authorList>
    </citation>
    <scope>NUCLEOTIDE SEQUENCE [LARGE SCALE GENOMIC DNA]</scope>
    <source>
        <strain evidence="2 3">ATCC 30220</strain>
    </source>
</reference>
<dbReference type="EMBL" id="LJSK01000068">
    <property type="protein sequence ID" value="KPI87932.1"/>
    <property type="molecule type" value="Genomic_DNA"/>
</dbReference>
<evidence type="ECO:0000313" key="3">
    <source>
        <dbReference type="Proteomes" id="UP000038009"/>
    </source>
</evidence>
<feature type="compositionally biased region" description="Low complexity" evidence="1">
    <location>
        <begin position="428"/>
        <end position="439"/>
    </location>
</feature>
<name>A0A0N1I059_LEPSE</name>
<protein>
    <recommendedName>
        <fullName evidence="4">SET domain-containing protein</fullName>
    </recommendedName>
</protein>
<feature type="region of interest" description="Disordered" evidence="1">
    <location>
        <begin position="324"/>
        <end position="355"/>
    </location>
</feature>
<feature type="region of interest" description="Disordered" evidence="1">
    <location>
        <begin position="165"/>
        <end position="191"/>
    </location>
</feature>
<evidence type="ECO:0000256" key="1">
    <source>
        <dbReference type="SAM" id="MobiDB-lite"/>
    </source>
</evidence>
<proteinExistence type="predicted"/>
<dbReference type="GO" id="GO:0016279">
    <property type="term" value="F:protein-lysine N-methyltransferase activity"/>
    <property type="evidence" value="ECO:0007669"/>
    <property type="project" value="TreeGrafter"/>
</dbReference>
<feature type="compositionally biased region" description="Polar residues" evidence="1">
    <location>
        <begin position="337"/>
        <end position="347"/>
    </location>
</feature>
<comment type="caution">
    <text evidence="2">The sequence shown here is derived from an EMBL/GenBank/DDBJ whole genome shotgun (WGS) entry which is preliminary data.</text>
</comment>
<dbReference type="InterPro" id="IPR050600">
    <property type="entry name" value="SETD3_SETD6_MTase"/>
</dbReference>
<evidence type="ECO:0000313" key="2">
    <source>
        <dbReference type="EMBL" id="KPI87932.1"/>
    </source>
</evidence>
<organism evidence="2 3">
    <name type="scientific">Leptomonas seymouri</name>
    <dbReference type="NCBI Taxonomy" id="5684"/>
    <lineage>
        <taxon>Eukaryota</taxon>
        <taxon>Discoba</taxon>
        <taxon>Euglenozoa</taxon>
        <taxon>Kinetoplastea</taxon>
        <taxon>Metakinetoplastina</taxon>
        <taxon>Trypanosomatida</taxon>
        <taxon>Trypanosomatidae</taxon>
        <taxon>Leishmaniinae</taxon>
        <taxon>Leptomonas</taxon>
    </lineage>
</organism>
<evidence type="ECO:0008006" key="4">
    <source>
        <dbReference type="Google" id="ProtNLM"/>
    </source>
</evidence>